<feature type="non-terminal residue" evidence="1">
    <location>
        <position position="126"/>
    </location>
</feature>
<dbReference type="AlphaFoldDB" id="A0AAQ3PDV2"/>
<keyword evidence="2" id="KW-1185">Reference proteome</keyword>
<evidence type="ECO:0000313" key="2">
    <source>
        <dbReference type="Proteomes" id="UP001374535"/>
    </source>
</evidence>
<gene>
    <name evidence="1" type="ORF">V8G54_003437</name>
</gene>
<name>A0AAQ3PDV2_VIGMU</name>
<accession>A0AAQ3PDV2</accession>
<reference evidence="1 2" key="1">
    <citation type="journal article" date="2023" name="Life. Sci Alliance">
        <title>Evolutionary insights into 3D genome organization and epigenetic landscape of Vigna mungo.</title>
        <authorList>
            <person name="Junaid A."/>
            <person name="Singh B."/>
            <person name="Bhatia S."/>
        </authorList>
    </citation>
    <scope>NUCLEOTIDE SEQUENCE [LARGE SCALE GENOMIC DNA]</scope>
    <source>
        <strain evidence="1">Urdbean</strain>
    </source>
</reference>
<protein>
    <submittedName>
        <fullName evidence="1">Uncharacterized protein</fullName>
    </submittedName>
</protein>
<dbReference type="Proteomes" id="UP001374535">
    <property type="component" value="Chromosome 1"/>
</dbReference>
<evidence type="ECO:0000313" key="1">
    <source>
        <dbReference type="EMBL" id="WVZ24893.1"/>
    </source>
</evidence>
<organism evidence="1 2">
    <name type="scientific">Vigna mungo</name>
    <name type="common">Black gram</name>
    <name type="synonym">Phaseolus mungo</name>
    <dbReference type="NCBI Taxonomy" id="3915"/>
    <lineage>
        <taxon>Eukaryota</taxon>
        <taxon>Viridiplantae</taxon>
        <taxon>Streptophyta</taxon>
        <taxon>Embryophyta</taxon>
        <taxon>Tracheophyta</taxon>
        <taxon>Spermatophyta</taxon>
        <taxon>Magnoliopsida</taxon>
        <taxon>eudicotyledons</taxon>
        <taxon>Gunneridae</taxon>
        <taxon>Pentapetalae</taxon>
        <taxon>rosids</taxon>
        <taxon>fabids</taxon>
        <taxon>Fabales</taxon>
        <taxon>Fabaceae</taxon>
        <taxon>Papilionoideae</taxon>
        <taxon>50 kb inversion clade</taxon>
        <taxon>NPAAA clade</taxon>
        <taxon>indigoferoid/millettioid clade</taxon>
        <taxon>Phaseoleae</taxon>
        <taxon>Vigna</taxon>
    </lineage>
</organism>
<proteinExistence type="predicted"/>
<sequence length="126" mass="14168">MEFGEQQRIGPTVAGRLFPALCSRNRKPRSRWRKESTKDCFVWKKDQDQIWNASTRSLCSGGNAFFECGTCLLSHHPPWSSSPLASASPGGYAVQFLVGFWQILRLTLIGLCILTLDPNTLNRPQL</sequence>
<dbReference type="EMBL" id="CP144700">
    <property type="protein sequence ID" value="WVZ24893.1"/>
    <property type="molecule type" value="Genomic_DNA"/>
</dbReference>